<dbReference type="PANTHER" id="PTHR15727">
    <property type="entry name" value="RING FINGER PROTEIN 214"/>
    <property type="match status" value="1"/>
</dbReference>
<dbReference type="InterPro" id="IPR056870">
    <property type="entry name" value="TTC3/DZIP3/RBM44-like_helical"/>
</dbReference>
<dbReference type="Gene3D" id="3.30.40.10">
    <property type="entry name" value="Zinc/RING finger domain, C3HC4 (zinc finger)"/>
    <property type="match status" value="1"/>
</dbReference>
<protein>
    <submittedName>
        <fullName evidence="7">RING finger protein 214</fullName>
    </submittedName>
</protein>
<feature type="region of interest" description="Disordered" evidence="5">
    <location>
        <begin position="114"/>
        <end position="144"/>
    </location>
</feature>
<name>A0AAV1Q4Q4_SCOSC</name>
<dbReference type="AlphaFoldDB" id="A0AAV1Q4Q4"/>
<feature type="region of interest" description="Disordered" evidence="5">
    <location>
        <begin position="289"/>
        <end position="364"/>
    </location>
</feature>
<keyword evidence="1" id="KW-0479">Metal-binding</keyword>
<feature type="compositionally biased region" description="Basic and acidic residues" evidence="5">
    <location>
        <begin position="71"/>
        <end position="80"/>
    </location>
</feature>
<dbReference type="Pfam" id="PF13639">
    <property type="entry name" value="zf-RING_2"/>
    <property type="match status" value="1"/>
</dbReference>
<evidence type="ECO:0000256" key="2">
    <source>
        <dbReference type="ARBA" id="ARBA00022771"/>
    </source>
</evidence>
<dbReference type="InterPro" id="IPR013083">
    <property type="entry name" value="Znf_RING/FYVE/PHD"/>
</dbReference>
<feature type="compositionally biased region" description="Low complexity" evidence="5">
    <location>
        <begin position="336"/>
        <end position="345"/>
    </location>
</feature>
<feature type="compositionally biased region" description="Low complexity" evidence="5">
    <location>
        <begin position="354"/>
        <end position="364"/>
    </location>
</feature>
<keyword evidence="3" id="KW-0862">Zinc</keyword>
<dbReference type="Pfam" id="PF24905">
    <property type="entry name" value="TTC3_9th"/>
    <property type="match status" value="1"/>
</dbReference>
<feature type="compositionally biased region" description="Pro residues" evidence="5">
    <location>
        <begin position="429"/>
        <end position="446"/>
    </location>
</feature>
<evidence type="ECO:0000256" key="1">
    <source>
        <dbReference type="ARBA" id="ARBA00022723"/>
    </source>
</evidence>
<evidence type="ECO:0000256" key="3">
    <source>
        <dbReference type="ARBA" id="ARBA00022833"/>
    </source>
</evidence>
<accession>A0AAV1Q4Q4</accession>
<evidence type="ECO:0000259" key="6">
    <source>
        <dbReference type="PROSITE" id="PS50089"/>
    </source>
</evidence>
<evidence type="ECO:0000313" key="8">
    <source>
        <dbReference type="Proteomes" id="UP001314229"/>
    </source>
</evidence>
<evidence type="ECO:0000256" key="5">
    <source>
        <dbReference type="SAM" id="MobiDB-lite"/>
    </source>
</evidence>
<feature type="region of interest" description="Disordered" evidence="5">
    <location>
        <begin position="1"/>
        <end position="31"/>
    </location>
</feature>
<feature type="domain" description="RING-type" evidence="6">
    <location>
        <begin position="461"/>
        <end position="487"/>
    </location>
</feature>
<dbReference type="GO" id="GO:0004842">
    <property type="term" value="F:ubiquitin-protein transferase activity"/>
    <property type="evidence" value="ECO:0007669"/>
    <property type="project" value="TreeGrafter"/>
</dbReference>
<feature type="region of interest" description="Disordered" evidence="5">
    <location>
        <begin position="513"/>
        <end position="534"/>
    </location>
</feature>
<sequence length="608" mass="68695">MTVEDQLQRDQGVQTDRWAKDSGVDTDPDWESQISALFEYSSTLSEEYDGLMKQQDQEEVTHEKHKQQLQKRKEDATRQHQGLLDKLESLRVKLQLNNSKATRKIFLSKKQEMITEKSRAEEDRNRLAKESEESDRKLKELTDQQNEEQREWKLDLEGLREYMEDARKEAQKSELLASKDEITLVEKQGEVAMSRIEAWLRDVNQYLNTLRVEFPQQFSQERVKWEKNEAAVRRSQVELQSRYQEVLQQLQQGRELETLPRINVPALPPVPMADLRFNQLMQSLVRPQFVPPPTQVSRPLPPRDTLTTTRPPITPTSPHPQYHPRYHHPHPLTTIPRLLPFSPSNLSPPPRPPVAAASAASPSAPAGKLDKVLERLGACYPQCNRAQLTALLQQVKSSRGTLAGMSMEDVIEQVGFKLQQNERSAPGPISRPTPLGPIQRPTPPPQRAAANRVDPESRYPLSCSHTVHRDCIRVWLQSSKNNSCPFCPAKPLDKQASLLQPVNVGDQSGVWGPSGARYEAPGGPSGARYEAPGGPLSGMRGINKIDCVTEQLNAKRLLKSNTAAAAGGLFVLQQRIKNIIFSLQENKQLLKEEVSGTEKEKSLQKVKV</sequence>
<feature type="compositionally biased region" description="Pro residues" evidence="5">
    <location>
        <begin position="289"/>
        <end position="302"/>
    </location>
</feature>
<dbReference type="PANTHER" id="PTHR15727:SF3">
    <property type="entry name" value="RING FINGER PROTEIN 214"/>
    <property type="match status" value="1"/>
</dbReference>
<evidence type="ECO:0000256" key="4">
    <source>
        <dbReference type="PROSITE-ProRule" id="PRU00175"/>
    </source>
</evidence>
<dbReference type="Proteomes" id="UP001314229">
    <property type="component" value="Unassembled WGS sequence"/>
</dbReference>
<dbReference type="InterPro" id="IPR001841">
    <property type="entry name" value="Znf_RING"/>
</dbReference>
<keyword evidence="2 4" id="KW-0863">Zinc-finger</keyword>
<dbReference type="GO" id="GO:0008270">
    <property type="term" value="F:zinc ion binding"/>
    <property type="evidence" value="ECO:0007669"/>
    <property type="project" value="UniProtKB-KW"/>
</dbReference>
<dbReference type="SUPFAM" id="SSF57850">
    <property type="entry name" value="RING/U-box"/>
    <property type="match status" value="1"/>
</dbReference>
<organism evidence="7 8">
    <name type="scientific">Scomber scombrus</name>
    <name type="common">Atlantic mackerel</name>
    <name type="synonym">Scomber vernalis</name>
    <dbReference type="NCBI Taxonomy" id="13677"/>
    <lineage>
        <taxon>Eukaryota</taxon>
        <taxon>Metazoa</taxon>
        <taxon>Chordata</taxon>
        <taxon>Craniata</taxon>
        <taxon>Vertebrata</taxon>
        <taxon>Euteleostomi</taxon>
        <taxon>Actinopterygii</taxon>
        <taxon>Neopterygii</taxon>
        <taxon>Teleostei</taxon>
        <taxon>Neoteleostei</taxon>
        <taxon>Acanthomorphata</taxon>
        <taxon>Pelagiaria</taxon>
        <taxon>Scombriformes</taxon>
        <taxon>Scombridae</taxon>
        <taxon>Scomber</taxon>
    </lineage>
</organism>
<keyword evidence="8" id="KW-1185">Reference proteome</keyword>
<feature type="region of interest" description="Disordered" evidence="5">
    <location>
        <begin position="421"/>
        <end position="454"/>
    </location>
</feature>
<dbReference type="EMBL" id="CAWUFR010000474">
    <property type="protein sequence ID" value="CAK6978275.1"/>
    <property type="molecule type" value="Genomic_DNA"/>
</dbReference>
<proteinExistence type="predicted"/>
<reference evidence="7 8" key="1">
    <citation type="submission" date="2024-01" db="EMBL/GenBank/DDBJ databases">
        <authorList>
            <person name="Alioto T."/>
            <person name="Alioto T."/>
            <person name="Gomez Garrido J."/>
        </authorList>
    </citation>
    <scope>NUCLEOTIDE SEQUENCE [LARGE SCALE GENOMIC DNA]</scope>
</reference>
<dbReference type="PROSITE" id="PS50089">
    <property type="entry name" value="ZF_RING_2"/>
    <property type="match status" value="1"/>
</dbReference>
<comment type="caution">
    <text evidence="7">The sequence shown here is derived from an EMBL/GenBank/DDBJ whole genome shotgun (WGS) entry which is preliminary data.</text>
</comment>
<evidence type="ECO:0000313" key="7">
    <source>
        <dbReference type="EMBL" id="CAK6978275.1"/>
    </source>
</evidence>
<gene>
    <name evidence="7" type="ORF">FSCOSCO3_A022858</name>
</gene>
<feature type="region of interest" description="Disordered" evidence="5">
    <location>
        <begin position="50"/>
        <end position="80"/>
    </location>
</feature>